<evidence type="ECO:0000313" key="4">
    <source>
        <dbReference type="WBParaSite" id="HCON_00106440-00001"/>
    </source>
</evidence>
<dbReference type="OrthoDB" id="9972657at2759"/>
<dbReference type="InterPro" id="IPR027417">
    <property type="entry name" value="P-loop_NTPase"/>
</dbReference>
<keyword evidence="1" id="KW-0547">Nucleotide-binding</keyword>
<dbReference type="OMA" id="FGLRYCC"/>
<dbReference type="GO" id="GO:0000049">
    <property type="term" value="F:tRNA binding"/>
    <property type="evidence" value="ECO:0007669"/>
    <property type="project" value="TreeGrafter"/>
</dbReference>
<keyword evidence="3" id="KW-1185">Reference proteome</keyword>
<dbReference type="SUPFAM" id="SSF52540">
    <property type="entry name" value="P-loop containing nucleoside triphosphate hydrolases"/>
    <property type="match status" value="1"/>
</dbReference>
<dbReference type="InterPro" id="IPR052648">
    <property type="entry name" value="Ser-tRNA(Sec)_kinase"/>
</dbReference>
<dbReference type="PANTHER" id="PTHR20873">
    <property type="entry name" value="L-SERYL-TRNA(SEC) KINASE"/>
    <property type="match status" value="1"/>
</dbReference>
<dbReference type="Proteomes" id="UP000025227">
    <property type="component" value="Unplaced"/>
</dbReference>
<dbReference type="AlphaFoldDB" id="A0A7I4YJ03"/>
<name>A0A7I4YJ03_HAECO</name>
<dbReference type="GO" id="GO:0005524">
    <property type="term" value="F:ATP binding"/>
    <property type="evidence" value="ECO:0007669"/>
    <property type="project" value="UniProtKB-KW"/>
</dbReference>
<evidence type="ECO:0000313" key="3">
    <source>
        <dbReference type="Proteomes" id="UP000025227"/>
    </source>
</evidence>
<dbReference type="InterPro" id="IPR013641">
    <property type="entry name" value="KTI12/PSTK"/>
</dbReference>
<dbReference type="WBParaSite" id="HCON_00106440-00001">
    <property type="protein sequence ID" value="HCON_00106440-00001"/>
    <property type="gene ID" value="HCON_00106440"/>
</dbReference>
<proteinExistence type="predicted"/>
<evidence type="ECO:0000256" key="1">
    <source>
        <dbReference type="ARBA" id="ARBA00022741"/>
    </source>
</evidence>
<dbReference type="Gene3D" id="3.40.50.300">
    <property type="entry name" value="P-loop containing nucleotide triphosphate hydrolases"/>
    <property type="match status" value="1"/>
</dbReference>
<accession>A0A7I4YJ03</accession>
<reference evidence="4" key="1">
    <citation type="submission" date="2020-12" db="UniProtKB">
        <authorList>
            <consortium name="WormBaseParasite"/>
        </authorList>
    </citation>
    <scope>IDENTIFICATION</scope>
    <source>
        <strain evidence="4">MHco3</strain>
    </source>
</reference>
<evidence type="ECO:0000256" key="2">
    <source>
        <dbReference type="ARBA" id="ARBA00022840"/>
    </source>
</evidence>
<keyword evidence="2" id="KW-0067">ATP-binding</keyword>
<organism evidence="3 4">
    <name type="scientific">Haemonchus contortus</name>
    <name type="common">Barber pole worm</name>
    <dbReference type="NCBI Taxonomy" id="6289"/>
    <lineage>
        <taxon>Eukaryota</taxon>
        <taxon>Metazoa</taxon>
        <taxon>Ecdysozoa</taxon>
        <taxon>Nematoda</taxon>
        <taxon>Chromadorea</taxon>
        <taxon>Rhabditida</taxon>
        <taxon>Rhabditina</taxon>
        <taxon>Rhabditomorpha</taxon>
        <taxon>Strongyloidea</taxon>
        <taxon>Trichostrongylidae</taxon>
        <taxon>Haemonchus</taxon>
    </lineage>
</organism>
<dbReference type="GO" id="GO:0016301">
    <property type="term" value="F:kinase activity"/>
    <property type="evidence" value="ECO:0007669"/>
    <property type="project" value="TreeGrafter"/>
</dbReference>
<dbReference type="Pfam" id="PF08433">
    <property type="entry name" value="KTI12"/>
    <property type="match status" value="1"/>
</dbReference>
<dbReference type="PANTHER" id="PTHR20873:SF0">
    <property type="entry name" value="L-SERYL-TRNA(SEC) KINASE"/>
    <property type="match status" value="1"/>
</dbReference>
<sequence length="242" mass="27819">MSLVLIMGLPAAGKSTLCQKIRELRSDVVIFSLDEINGRWSEDFDSHSDRKSFEQTVRDYLETYCDDEFDKMILIDDNLYLQSMQRPFKRMARSFGLRYCCVLVGCDIDEALRRNSLRGENRVRDETILRMAREIEVPNDVLVLRDGDVEQIFHRLRGPRPRRVKVVYIESGAGNFSFLSEMDSLLRSAVAEAVHEGLDGRCLAAAKKIVMDRCRQSKSPLTKLEITEALREEYNKLKSSLG</sequence>
<protein>
    <submittedName>
        <fullName evidence="4">L-seryl-tRNA(Sec) kinase</fullName>
    </submittedName>
</protein>